<keyword evidence="5" id="KW-1185">Reference proteome</keyword>
<dbReference type="Pfam" id="PF13505">
    <property type="entry name" value="OMP_b-brl"/>
    <property type="match status" value="1"/>
</dbReference>
<keyword evidence="1 2" id="KW-0732">Signal</keyword>
<gene>
    <name evidence="4" type="ORF">QTN47_18455</name>
</gene>
<comment type="caution">
    <text evidence="4">The sequence shown here is derived from an EMBL/GenBank/DDBJ whole genome shotgun (WGS) entry which is preliminary data.</text>
</comment>
<organism evidence="4 5">
    <name type="scientific">Danxiaibacter flavus</name>
    <dbReference type="NCBI Taxonomy" id="3049108"/>
    <lineage>
        <taxon>Bacteria</taxon>
        <taxon>Pseudomonadati</taxon>
        <taxon>Bacteroidota</taxon>
        <taxon>Chitinophagia</taxon>
        <taxon>Chitinophagales</taxon>
        <taxon>Chitinophagaceae</taxon>
        <taxon>Danxiaibacter</taxon>
    </lineage>
</organism>
<evidence type="ECO:0000313" key="4">
    <source>
        <dbReference type="EMBL" id="MEX6689496.1"/>
    </source>
</evidence>
<evidence type="ECO:0000256" key="2">
    <source>
        <dbReference type="SAM" id="SignalP"/>
    </source>
</evidence>
<protein>
    <submittedName>
        <fullName evidence="4">OmpW family outer membrane protein</fullName>
    </submittedName>
</protein>
<reference evidence="4 5" key="1">
    <citation type="submission" date="2023-07" db="EMBL/GenBank/DDBJ databases">
        <authorList>
            <person name="Lian W.-H."/>
        </authorList>
    </citation>
    <scope>NUCLEOTIDE SEQUENCE [LARGE SCALE GENOMIC DNA]</scope>
    <source>
        <strain evidence="4 5">SYSU DXS3180</strain>
    </source>
</reference>
<dbReference type="InterPro" id="IPR027385">
    <property type="entry name" value="Beta-barrel_OMP"/>
</dbReference>
<dbReference type="EMBL" id="JAULBC010000006">
    <property type="protein sequence ID" value="MEX6689496.1"/>
    <property type="molecule type" value="Genomic_DNA"/>
</dbReference>
<accession>A0ABV3ZHX2</accession>
<sequence>MKKIIITQVLVFFCVISALAQKQLGAISWEMNFPTNNDYLTKTSYRGGKIEYRYFFKKNMSAGLALNWANYEQYLPRQTFQKPDGNSAVTSDFVAQAYQLPITATYHYYFEGGKTFKPYIGVGLGGQYLGQSLYYNVYVTDDNNWGFVARPEVGVLIKPEKSAGWGFLVALGYSYSTNKNDLLNRDSFKNFGISIGFAFGQ</sequence>
<evidence type="ECO:0000259" key="3">
    <source>
        <dbReference type="Pfam" id="PF13505"/>
    </source>
</evidence>
<proteinExistence type="predicted"/>
<feature type="chain" id="PRO_5045729179" evidence="2">
    <location>
        <begin position="21"/>
        <end position="201"/>
    </location>
</feature>
<name>A0ABV3ZHX2_9BACT</name>
<evidence type="ECO:0000256" key="1">
    <source>
        <dbReference type="ARBA" id="ARBA00022729"/>
    </source>
</evidence>
<feature type="signal peptide" evidence="2">
    <location>
        <begin position="1"/>
        <end position="20"/>
    </location>
</feature>
<evidence type="ECO:0000313" key="5">
    <source>
        <dbReference type="Proteomes" id="UP001560573"/>
    </source>
</evidence>
<dbReference type="SUPFAM" id="SSF56925">
    <property type="entry name" value="OMPA-like"/>
    <property type="match status" value="1"/>
</dbReference>
<dbReference type="Gene3D" id="2.40.160.20">
    <property type="match status" value="1"/>
</dbReference>
<dbReference type="Proteomes" id="UP001560573">
    <property type="component" value="Unassembled WGS sequence"/>
</dbReference>
<dbReference type="RefSeq" id="WP_369330903.1">
    <property type="nucleotide sequence ID" value="NZ_JAULBC010000006.1"/>
</dbReference>
<dbReference type="InterPro" id="IPR011250">
    <property type="entry name" value="OMP/PagP_B-barrel"/>
</dbReference>
<feature type="domain" description="Outer membrane protein beta-barrel" evidence="3">
    <location>
        <begin position="35"/>
        <end position="199"/>
    </location>
</feature>